<organism evidence="3 4">
    <name type="scientific">Podospora fimiseda</name>
    <dbReference type="NCBI Taxonomy" id="252190"/>
    <lineage>
        <taxon>Eukaryota</taxon>
        <taxon>Fungi</taxon>
        <taxon>Dikarya</taxon>
        <taxon>Ascomycota</taxon>
        <taxon>Pezizomycotina</taxon>
        <taxon>Sordariomycetes</taxon>
        <taxon>Sordariomycetidae</taxon>
        <taxon>Sordariales</taxon>
        <taxon>Podosporaceae</taxon>
        <taxon>Podospora</taxon>
    </lineage>
</organism>
<evidence type="ECO:0000313" key="4">
    <source>
        <dbReference type="Proteomes" id="UP001301958"/>
    </source>
</evidence>
<accession>A0AAN7BDU2</accession>
<gene>
    <name evidence="3" type="ORF">QBC38DRAFT_520305</name>
</gene>
<sequence>MVSTTFASFLVTWVAFAGAGPLRPRVVDSLNQEATAEAHERDAGATRAFSDVQIKTSDGKCLFVDELSGDFRANLTPIEIADCGSTDGQGWDVITAGEHIEGNNVALIVSTKTQACFNFDPRRAAGNQVLLFSCGGRADGGGDVTNSQLFAFNGGAGPLSLQPQNENGQFCLTAKGNAIDIATCNDGDNSQSFTFGDAATGGGAGNGGNNNNNNNNNNGGGAGNGNGNGDGGRASSSGNAISTSASDCTKITQTVTVTVAPEVTTAPPANNAPDAAAPTTTAAPNAGNGNNNNNNGGNGNNNNNGGGNGAVPAGVLTVNPTEAVPVSRAGGTLQPTAAAESHQRDEGATRAFSDVSIRAPNGQCLFIDPTAGDFRQNLIPVQFVPCTGAPNEKFDVITQGKHNNSPQNEPAALIVSSLTGGCIGFDGRRPANDQVILFSCGGRADGEGQTDGAQLFPFLGQNSFALAPKNERGNTCILPGNEGRLIGGACPTDGSELFSVVQ</sequence>
<reference evidence="3" key="2">
    <citation type="submission" date="2023-05" db="EMBL/GenBank/DDBJ databases">
        <authorList>
            <consortium name="Lawrence Berkeley National Laboratory"/>
            <person name="Steindorff A."/>
            <person name="Hensen N."/>
            <person name="Bonometti L."/>
            <person name="Westerberg I."/>
            <person name="Brannstrom I.O."/>
            <person name="Guillou S."/>
            <person name="Cros-Aarteil S."/>
            <person name="Calhoun S."/>
            <person name="Haridas S."/>
            <person name="Kuo A."/>
            <person name="Mondo S."/>
            <person name="Pangilinan J."/>
            <person name="Riley R."/>
            <person name="Labutti K."/>
            <person name="Andreopoulos B."/>
            <person name="Lipzen A."/>
            <person name="Chen C."/>
            <person name="Yanf M."/>
            <person name="Daum C."/>
            <person name="Ng V."/>
            <person name="Clum A."/>
            <person name="Ohm R."/>
            <person name="Martin F."/>
            <person name="Silar P."/>
            <person name="Natvig D."/>
            <person name="Lalanne C."/>
            <person name="Gautier V."/>
            <person name="Ament-Velasquez S.L."/>
            <person name="Kruys A."/>
            <person name="Hutchinson M.I."/>
            <person name="Powell A.J."/>
            <person name="Barry K."/>
            <person name="Miller A.N."/>
            <person name="Grigoriev I.V."/>
            <person name="Debuchy R."/>
            <person name="Gladieux P."/>
            <person name="Thoren M.H."/>
            <person name="Johannesson H."/>
        </authorList>
    </citation>
    <scope>NUCLEOTIDE SEQUENCE</scope>
    <source>
        <strain evidence="3">CBS 990.96</strain>
    </source>
</reference>
<feature type="compositionally biased region" description="Gly residues" evidence="1">
    <location>
        <begin position="296"/>
        <end position="309"/>
    </location>
</feature>
<feature type="compositionally biased region" description="Gly residues" evidence="1">
    <location>
        <begin position="218"/>
        <end position="232"/>
    </location>
</feature>
<feature type="chain" id="PRO_5043010023" description="Ricin B lectin domain-containing protein" evidence="2">
    <location>
        <begin position="20"/>
        <end position="502"/>
    </location>
</feature>
<dbReference type="CDD" id="cd00161">
    <property type="entry name" value="beta-trefoil_Ricin-like"/>
    <property type="match status" value="1"/>
</dbReference>
<evidence type="ECO:0000256" key="2">
    <source>
        <dbReference type="SAM" id="SignalP"/>
    </source>
</evidence>
<dbReference type="PROSITE" id="PS50231">
    <property type="entry name" value="RICIN_B_LECTIN"/>
    <property type="match status" value="1"/>
</dbReference>
<dbReference type="Gene3D" id="2.80.10.50">
    <property type="match status" value="1"/>
</dbReference>
<evidence type="ECO:0008006" key="5">
    <source>
        <dbReference type="Google" id="ProtNLM"/>
    </source>
</evidence>
<dbReference type="EMBL" id="MU865493">
    <property type="protein sequence ID" value="KAK4222066.1"/>
    <property type="molecule type" value="Genomic_DNA"/>
</dbReference>
<feature type="compositionally biased region" description="Low complexity" evidence="1">
    <location>
        <begin position="233"/>
        <end position="244"/>
    </location>
</feature>
<feature type="region of interest" description="Disordered" evidence="1">
    <location>
        <begin position="326"/>
        <end position="349"/>
    </location>
</feature>
<reference evidence="3" key="1">
    <citation type="journal article" date="2023" name="Mol. Phylogenet. Evol.">
        <title>Genome-scale phylogeny and comparative genomics of the fungal order Sordariales.</title>
        <authorList>
            <person name="Hensen N."/>
            <person name="Bonometti L."/>
            <person name="Westerberg I."/>
            <person name="Brannstrom I.O."/>
            <person name="Guillou S."/>
            <person name="Cros-Aarteil S."/>
            <person name="Calhoun S."/>
            <person name="Haridas S."/>
            <person name="Kuo A."/>
            <person name="Mondo S."/>
            <person name="Pangilinan J."/>
            <person name="Riley R."/>
            <person name="LaButti K."/>
            <person name="Andreopoulos B."/>
            <person name="Lipzen A."/>
            <person name="Chen C."/>
            <person name="Yan M."/>
            <person name="Daum C."/>
            <person name="Ng V."/>
            <person name="Clum A."/>
            <person name="Steindorff A."/>
            <person name="Ohm R.A."/>
            <person name="Martin F."/>
            <person name="Silar P."/>
            <person name="Natvig D.O."/>
            <person name="Lalanne C."/>
            <person name="Gautier V."/>
            <person name="Ament-Velasquez S.L."/>
            <person name="Kruys A."/>
            <person name="Hutchinson M.I."/>
            <person name="Powell A.J."/>
            <person name="Barry K."/>
            <person name="Miller A.N."/>
            <person name="Grigoriev I.V."/>
            <person name="Debuchy R."/>
            <person name="Gladieux P."/>
            <person name="Hiltunen Thoren M."/>
            <person name="Johannesson H."/>
        </authorList>
    </citation>
    <scope>NUCLEOTIDE SEQUENCE</scope>
    <source>
        <strain evidence="3">CBS 990.96</strain>
    </source>
</reference>
<comment type="caution">
    <text evidence="3">The sequence shown here is derived from an EMBL/GenBank/DDBJ whole genome shotgun (WGS) entry which is preliminary data.</text>
</comment>
<dbReference type="Proteomes" id="UP001301958">
    <property type="component" value="Unassembled WGS sequence"/>
</dbReference>
<dbReference type="InterPro" id="IPR035992">
    <property type="entry name" value="Ricin_B-like_lectins"/>
</dbReference>
<protein>
    <recommendedName>
        <fullName evidence="5">Ricin B lectin domain-containing protein</fullName>
    </recommendedName>
</protein>
<feature type="signal peptide" evidence="2">
    <location>
        <begin position="1"/>
        <end position="19"/>
    </location>
</feature>
<name>A0AAN7BDU2_9PEZI</name>
<dbReference type="AlphaFoldDB" id="A0AAN7BDU2"/>
<feature type="compositionally biased region" description="Low complexity" evidence="1">
    <location>
        <begin position="264"/>
        <end position="295"/>
    </location>
</feature>
<dbReference type="SUPFAM" id="SSF50370">
    <property type="entry name" value="Ricin B-like lectins"/>
    <property type="match status" value="2"/>
</dbReference>
<feature type="region of interest" description="Disordered" evidence="1">
    <location>
        <begin position="206"/>
        <end position="244"/>
    </location>
</feature>
<proteinExistence type="predicted"/>
<keyword evidence="4" id="KW-1185">Reference proteome</keyword>
<evidence type="ECO:0000313" key="3">
    <source>
        <dbReference type="EMBL" id="KAK4222066.1"/>
    </source>
</evidence>
<evidence type="ECO:0000256" key="1">
    <source>
        <dbReference type="SAM" id="MobiDB-lite"/>
    </source>
</evidence>
<feature type="region of interest" description="Disordered" evidence="1">
    <location>
        <begin position="264"/>
        <end position="314"/>
    </location>
</feature>
<keyword evidence="2" id="KW-0732">Signal</keyword>